<accession>A0A1L8R3Y8</accession>
<dbReference type="Proteomes" id="UP000182835">
    <property type="component" value="Unassembled WGS sequence"/>
</dbReference>
<evidence type="ECO:0000313" key="2">
    <source>
        <dbReference type="EMBL" id="OJG14426.1"/>
    </source>
</evidence>
<gene>
    <name evidence="3" type="ORF">AKL21_11090</name>
    <name evidence="2" type="ORF">RU96_GL000879</name>
</gene>
<dbReference type="EMBL" id="JXKG01000018">
    <property type="protein sequence ID" value="OJG14426.1"/>
    <property type="molecule type" value="Genomic_DNA"/>
</dbReference>
<evidence type="ECO:0000256" key="1">
    <source>
        <dbReference type="SAM" id="MobiDB-lite"/>
    </source>
</evidence>
<organism evidence="2 4">
    <name type="scientific">Enterococcus canintestini</name>
    <dbReference type="NCBI Taxonomy" id="317010"/>
    <lineage>
        <taxon>Bacteria</taxon>
        <taxon>Bacillati</taxon>
        <taxon>Bacillota</taxon>
        <taxon>Bacilli</taxon>
        <taxon>Lactobacillales</taxon>
        <taxon>Enterococcaceae</taxon>
        <taxon>Enterococcus</taxon>
    </lineage>
</organism>
<sequence length="101" mass="11540">MKYVNQLDNEEDCTWREQLGKQYAHIFCREQLLNYIGRTTSSVEKAAKAIDIFYQIKRKGKERRSITENPIDAQHCGKSKKKARGGESGCNTHSLGDAFSL</sequence>
<keyword evidence="5" id="KW-1185">Reference proteome</keyword>
<proteinExistence type="predicted"/>
<dbReference type="EMBL" id="LHUG01000012">
    <property type="protein sequence ID" value="PAB00093.1"/>
    <property type="molecule type" value="Genomic_DNA"/>
</dbReference>
<dbReference type="Proteomes" id="UP000216797">
    <property type="component" value="Unassembled WGS sequence"/>
</dbReference>
<comment type="caution">
    <text evidence="2">The sequence shown here is derived from an EMBL/GenBank/DDBJ whole genome shotgun (WGS) entry which is preliminary data.</text>
</comment>
<dbReference type="OrthoDB" id="2187055at2"/>
<reference evidence="2 4" key="1">
    <citation type="submission" date="2014-12" db="EMBL/GenBank/DDBJ databases">
        <title>Draft genome sequences of 29 type strains of Enterococci.</title>
        <authorList>
            <person name="Zhong Z."/>
            <person name="Sun Z."/>
            <person name="Liu W."/>
            <person name="Zhang W."/>
            <person name="Zhang H."/>
        </authorList>
    </citation>
    <scope>NUCLEOTIDE SEQUENCE [LARGE SCALE GENOMIC DNA]</scope>
    <source>
        <strain evidence="2 4">DSM 21207</strain>
    </source>
</reference>
<dbReference type="AlphaFoldDB" id="A0A1L8R3Y8"/>
<feature type="region of interest" description="Disordered" evidence="1">
    <location>
        <begin position="65"/>
        <end position="101"/>
    </location>
</feature>
<evidence type="ECO:0000313" key="5">
    <source>
        <dbReference type="Proteomes" id="UP000216797"/>
    </source>
</evidence>
<evidence type="ECO:0000313" key="4">
    <source>
        <dbReference type="Proteomes" id="UP000182835"/>
    </source>
</evidence>
<reference evidence="3 5" key="2">
    <citation type="submission" date="2015-08" db="EMBL/GenBank/DDBJ databases">
        <title>Enterococcus genome sequence.</title>
        <authorList>
            <person name="Acedo J.Z."/>
            <person name="Vederas J.C."/>
        </authorList>
    </citation>
    <scope>NUCLEOTIDE SEQUENCE [LARGE SCALE GENOMIC DNA]</scope>
    <source>
        <strain evidence="3 5">49</strain>
    </source>
</reference>
<name>A0A1L8R3Y8_9ENTE</name>
<evidence type="ECO:0000313" key="3">
    <source>
        <dbReference type="EMBL" id="PAB00093.1"/>
    </source>
</evidence>
<dbReference type="RefSeq" id="WP_010746408.1">
    <property type="nucleotide sequence ID" value="NZ_JBHLVQ010000006.1"/>
</dbReference>
<protein>
    <submittedName>
        <fullName evidence="2">Uncharacterized protein</fullName>
    </submittedName>
</protein>